<gene>
    <name evidence="2" type="ORF">LY90DRAFT_670593</name>
</gene>
<feature type="chain" id="PRO_5013390805" evidence="1">
    <location>
        <begin position="20"/>
        <end position="153"/>
    </location>
</feature>
<dbReference type="Proteomes" id="UP000193920">
    <property type="component" value="Unassembled WGS sequence"/>
</dbReference>
<accession>A0A1Y2CZG1</accession>
<evidence type="ECO:0000313" key="2">
    <source>
        <dbReference type="EMBL" id="ORY51735.1"/>
    </source>
</evidence>
<keyword evidence="1" id="KW-0732">Signal</keyword>
<comment type="caution">
    <text evidence="2">The sequence shown here is derived from an EMBL/GenBank/DDBJ whole genome shotgun (WGS) entry which is preliminary data.</text>
</comment>
<feature type="signal peptide" evidence="1">
    <location>
        <begin position="1"/>
        <end position="19"/>
    </location>
</feature>
<organism evidence="2 3">
    <name type="scientific">Neocallimastix californiae</name>
    <dbReference type="NCBI Taxonomy" id="1754190"/>
    <lineage>
        <taxon>Eukaryota</taxon>
        <taxon>Fungi</taxon>
        <taxon>Fungi incertae sedis</taxon>
        <taxon>Chytridiomycota</taxon>
        <taxon>Chytridiomycota incertae sedis</taxon>
        <taxon>Neocallimastigomycetes</taxon>
        <taxon>Neocallimastigales</taxon>
        <taxon>Neocallimastigaceae</taxon>
        <taxon>Neocallimastix</taxon>
    </lineage>
</organism>
<reference evidence="2 3" key="1">
    <citation type="submission" date="2016-08" db="EMBL/GenBank/DDBJ databases">
        <title>A Parts List for Fungal Cellulosomes Revealed by Comparative Genomics.</title>
        <authorList>
            <consortium name="DOE Joint Genome Institute"/>
            <person name="Haitjema C.H."/>
            <person name="Gilmore S.P."/>
            <person name="Henske J.K."/>
            <person name="Solomon K.V."/>
            <person name="De Groot R."/>
            <person name="Kuo A."/>
            <person name="Mondo S.J."/>
            <person name="Salamov A.A."/>
            <person name="Labutti K."/>
            <person name="Zhao Z."/>
            <person name="Chiniquy J."/>
            <person name="Barry K."/>
            <person name="Brewer H.M."/>
            <person name="Purvine S.O."/>
            <person name="Wright A.T."/>
            <person name="Boxma B."/>
            <person name="Van Alen T."/>
            <person name="Hackstein J.H."/>
            <person name="Baker S.E."/>
            <person name="Grigoriev I.V."/>
            <person name="O'Malley M.A."/>
        </authorList>
    </citation>
    <scope>NUCLEOTIDE SEQUENCE [LARGE SCALE GENOMIC DNA]</scope>
    <source>
        <strain evidence="2 3">G1</strain>
    </source>
</reference>
<proteinExistence type="predicted"/>
<protein>
    <submittedName>
        <fullName evidence="2">Uncharacterized protein</fullName>
    </submittedName>
</protein>
<keyword evidence="3" id="KW-1185">Reference proteome</keyword>
<sequence length="153" mass="16998">MKFYNIYAVFMTMVLAVFALQEETKKACPSTGVTFEQCINQYGGYQPTETTCASKATLSDEYNRCLALAYYNLSQCFGHCPNHPSKATYENFFQQYQQYYTPVVATETPTGTNPGASPSTTQSFDLNTEANGSTMIKAFSVSTLLCMVAHLLF</sequence>
<dbReference type="EMBL" id="MCOG01000095">
    <property type="protein sequence ID" value="ORY51735.1"/>
    <property type="molecule type" value="Genomic_DNA"/>
</dbReference>
<dbReference type="OrthoDB" id="10377207at2759"/>
<evidence type="ECO:0000313" key="3">
    <source>
        <dbReference type="Proteomes" id="UP000193920"/>
    </source>
</evidence>
<dbReference type="AlphaFoldDB" id="A0A1Y2CZG1"/>
<evidence type="ECO:0000256" key="1">
    <source>
        <dbReference type="SAM" id="SignalP"/>
    </source>
</evidence>
<name>A0A1Y2CZG1_9FUNG</name>